<dbReference type="Gene3D" id="1.10.510.10">
    <property type="entry name" value="Transferase(Phosphotransferase) domain 1"/>
    <property type="match status" value="1"/>
</dbReference>
<dbReference type="AlphaFoldDB" id="T0RKJ3"/>
<dbReference type="InterPro" id="IPR011009">
    <property type="entry name" value="Kinase-like_dom_sf"/>
</dbReference>
<reference evidence="2 3" key="1">
    <citation type="submission" date="2012-04" db="EMBL/GenBank/DDBJ databases">
        <title>The Genome Sequence of Saprolegnia declina VS20.</title>
        <authorList>
            <consortium name="The Broad Institute Genome Sequencing Platform"/>
            <person name="Russ C."/>
            <person name="Nusbaum C."/>
            <person name="Tyler B."/>
            <person name="van West P."/>
            <person name="Dieguez-Uribeondo J."/>
            <person name="de Bruijn I."/>
            <person name="Tripathy S."/>
            <person name="Jiang R."/>
            <person name="Young S.K."/>
            <person name="Zeng Q."/>
            <person name="Gargeya S."/>
            <person name="Fitzgerald M."/>
            <person name="Haas B."/>
            <person name="Abouelleil A."/>
            <person name="Alvarado L."/>
            <person name="Arachchi H.M."/>
            <person name="Berlin A."/>
            <person name="Chapman S.B."/>
            <person name="Goldberg J."/>
            <person name="Griggs A."/>
            <person name="Gujja S."/>
            <person name="Hansen M."/>
            <person name="Howarth C."/>
            <person name="Imamovic A."/>
            <person name="Larimer J."/>
            <person name="McCowen C."/>
            <person name="Montmayeur A."/>
            <person name="Murphy C."/>
            <person name="Neiman D."/>
            <person name="Pearson M."/>
            <person name="Priest M."/>
            <person name="Roberts A."/>
            <person name="Saif S."/>
            <person name="Shea T."/>
            <person name="Sisk P."/>
            <person name="Sykes S."/>
            <person name="Wortman J."/>
            <person name="Nusbaum C."/>
            <person name="Birren B."/>
        </authorList>
    </citation>
    <scope>NUCLEOTIDE SEQUENCE [LARGE SCALE GENOMIC DNA]</scope>
    <source>
        <strain evidence="2 3">VS20</strain>
    </source>
</reference>
<dbReference type="VEuPathDB" id="FungiDB:SDRG_09395"/>
<dbReference type="InParanoid" id="T0RKJ3"/>
<dbReference type="RefSeq" id="XP_008613549.1">
    <property type="nucleotide sequence ID" value="XM_008615327.1"/>
</dbReference>
<keyword evidence="3" id="KW-1185">Reference proteome</keyword>
<evidence type="ECO:0000259" key="1">
    <source>
        <dbReference type="PROSITE" id="PS50011"/>
    </source>
</evidence>
<evidence type="ECO:0000313" key="3">
    <source>
        <dbReference type="Proteomes" id="UP000030762"/>
    </source>
</evidence>
<dbReference type="GeneID" id="19950122"/>
<feature type="domain" description="Protein kinase" evidence="1">
    <location>
        <begin position="1"/>
        <end position="50"/>
    </location>
</feature>
<dbReference type="Proteomes" id="UP000030762">
    <property type="component" value="Unassembled WGS sequence"/>
</dbReference>
<dbReference type="GO" id="GO:0004672">
    <property type="term" value="F:protein kinase activity"/>
    <property type="evidence" value="ECO:0007669"/>
    <property type="project" value="InterPro"/>
</dbReference>
<proteinExistence type="predicted"/>
<dbReference type="OrthoDB" id="4062651at2759"/>
<dbReference type="SUPFAM" id="SSF56112">
    <property type="entry name" value="Protein kinase-like (PK-like)"/>
    <property type="match status" value="1"/>
</dbReference>
<sequence length="50" mass="5668">MAPEIFKSHDYSTAADVYSFGVLLAECSTHHVPYTDRTNKPMNQQHVMAK</sequence>
<dbReference type="EMBL" id="JH767161">
    <property type="protein sequence ID" value="EQC32863.1"/>
    <property type="molecule type" value="Genomic_DNA"/>
</dbReference>
<organism evidence="2 3">
    <name type="scientific">Saprolegnia diclina (strain VS20)</name>
    <dbReference type="NCBI Taxonomy" id="1156394"/>
    <lineage>
        <taxon>Eukaryota</taxon>
        <taxon>Sar</taxon>
        <taxon>Stramenopiles</taxon>
        <taxon>Oomycota</taxon>
        <taxon>Saprolegniomycetes</taxon>
        <taxon>Saprolegniales</taxon>
        <taxon>Saprolegniaceae</taxon>
        <taxon>Saprolegnia</taxon>
    </lineage>
</organism>
<protein>
    <recommendedName>
        <fullName evidence="1">Protein kinase domain-containing protein</fullName>
    </recommendedName>
</protein>
<dbReference type="PROSITE" id="PS50011">
    <property type="entry name" value="PROTEIN_KINASE_DOM"/>
    <property type="match status" value="1"/>
</dbReference>
<dbReference type="Pfam" id="PF07714">
    <property type="entry name" value="PK_Tyr_Ser-Thr"/>
    <property type="match status" value="1"/>
</dbReference>
<evidence type="ECO:0000313" key="2">
    <source>
        <dbReference type="EMBL" id="EQC32863.1"/>
    </source>
</evidence>
<gene>
    <name evidence="2" type="ORF">SDRG_09395</name>
</gene>
<dbReference type="GO" id="GO:0005524">
    <property type="term" value="F:ATP binding"/>
    <property type="evidence" value="ECO:0007669"/>
    <property type="project" value="InterPro"/>
</dbReference>
<dbReference type="InterPro" id="IPR000719">
    <property type="entry name" value="Prot_kinase_dom"/>
</dbReference>
<dbReference type="InterPro" id="IPR001245">
    <property type="entry name" value="Ser-Thr/Tyr_kinase_cat_dom"/>
</dbReference>
<name>T0RKJ3_SAPDV</name>
<accession>T0RKJ3</accession>